<keyword evidence="2" id="KW-0812">Transmembrane</keyword>
<dbReference type="PANTHER" id="PTHR30627">
    <property type="entry name" value="PEPTIDOGLYCAN D,D-TRANSPEPTIDASE"/>
    <property type="match status" value="1"/>
</dbReference>
<dbReference type="Pfam" id="PF00905">
    <property type="entry name" value="Transpeptidase"/>
    <property type="match status" value="1"/>
</dbReference>
<dbReference type="InterPro" id="IPR012338">
    <property type="entry name" value="Beta-lactam/transpept-like"/>
</dbReference>
<dbReference type="InterPro" id="IPR036138">
    <property type="entry name" value="PBP_dimer_sf"/>
</dbReference>
<feature type="domain" description="Penicillin binding protein A dimerisation" evidence="4">
    <location>
        <begin position="77"/>
        <end position="156"/>
    </location>
</feature>
<feature type="domain" description="Penicillin-binding protein transpeptidase" evidence="3">
    <location>
        <begin position="177"/>
        <end position="485"/>
    </location>
</feature>
<dbReference type="InterPro" id="IPR054120">
    <property type="entry name" value="PBPA_dimer"/>
</dbReference>
<accession>A0ABT2TI14</accession>
<sequence length="493" mass="53791">MIDMNLTGGREENQGSIRKKSTKSGRNQEFAIITYLFLAIFLILIGYFIYFQVFKSEDVISSPYNSRANLYAEHVIRGDILSSDGKVLAETVTNSKGEQTRSYPYENMFAHVVGYVNNGKSGLESQMNFKLLRSHSFFLVQLMNELRDEKNQGDSVVSTLDYRVQKAAYDALGNQDGAVVVLEPKTGKILAMVSKPDFNPNTLAKNWDSIVADEDSSILLNRATQGLYPPGSTFKIVTVLEYIRENGVNNKFHFDCDGSVEVNGEVIHCYNNSVHGEEDLKKAFAKSCNSAFSTIGLDLNLKKYAELCSDMLFNQDLPVSFEANNSRFSLGTDASTGKIMQTAIGQGDTLVTPLHMAMIAAAIDNDGTVMKPYLVDHIENDGGVNIKSYKPSEAGAMISKEEAGILQELMEEVVNSGTASKLSGQSYSAAGKTGSAEFGTVKGHSHAWFVGYGSKDSYNDIAIAVIVEDGGSGSGTAVPIAKKVFDKYFNTKS</sequence>
<evidence type="ECO:0000259" key="4">
    <source>
        <dbReference type="Pfam" id="PF21922"/>
    </source>
</evidence>
<feature type="region of interest" description="Disordered" evidence="1">
    <location>
        <begin position="1"/>
        <end position="21"/>
    </location>
</feature>
<dbReference type="SUPFAM" id="SSF56601">
    <property type="entry name" value="beta-lactamase/transpeptidase-like"/>
    <property type="match status" value="1"/>
</dbReference>
<proteinExistence type="predicted"/>
<name>A0ABT2TI14_9FIRM</name>
<dbReference type="EMBL" id="JAOQJQ010000001">
    <property type="protein sequence ID" value="MCU6761297.1"/>
    <property type="molecule type" value="Genomic_DNA"/>
</dbReference>
<dbReference type="RefSeq" id="WP_158424136.1">
    <property type="nucleotide sequence ID" value="NZ_JAOQJQ010000001.1"/>
</dbReference>
<evidence type="ECO:0000256" key="2">
    <source>
        <dbReference type="SAM" id="Phobius"/>
    </source>
</evidence>
<evidence type="ECO:0000313" key="6">
    <source>
        <dbReference type="Proteomes" id="UP001652442"/>
    </source>
</evidence>
<dbReference type="Gene3D" id="3.90.1310.10">
    <property type="entry name" value="Penicillin-binding protein 2a (Domain 2)"/>
    <property type="match status" value="1"/>
</dbReference>
<dbReference type="InterPro" id="IPR050515">
    <property type="entry name" value="Beta-lactam/transpept"/>
</dbReference>
<comment type="caution">
    <text evidence="5">The sequence shown here is derived from an EMBL/GenBank/DDBJ whole genome shotgun (WGS) entry which is preliminary data.</text>
</comment>
<dbReference type="SUPFAM" id="SSF56519">
    <property type="entry name" value="Penicillin binding protein dimerisation domain"/>
    <property type="match status" value="1"/>
</dbReference>
<evidence type="ECO:0000313" key="5">
    <source>
        <dbReference type="EMBL" id="MCU6761297.1"/>
    </source>
</evidence>
<reference evidence="5 6" key="1">
    <citation type="journal article" date="2021" name="ISME Commun">
        <title>Automated analysis of genomic sequences facilitates high-throughput and comprehensive description of bacteria.</title>
        <authorList>
            <person name="Hitch T.C.A."/>
        </authorList>
    </citation>
    <scope>NUCLEOTIDE SEQUENCE [LARGE SCALE GENOMIC DNA]</scope>
    <source>
        <strain evidence="5 6">Sanger_109</strain>
    </source>
</reference>
<dbReference type="InterPro" id="IPR001460">
    <property type="entry name" value="PCN-bd_Tpept"/>
</dbReference>
<evidence type="ECO:0000256" key="1">
    <source>
        <dbReference type="SAM" id="MobiDB-lite"/>
    </source>
</evidence>
<protein>
    <submittedName>
        <fullName evidence="5">Penicillin-binding transpeptidase domain-containing protein</fullName>
    </submittedName>
</protein>
<dbReference type="PANTHER" id="PTHR30627:SF24">
    <property type="entry name" value="PENICILLIN-BINDING PROTEIN 4B"/>
    <property type="match status" value="1"/>
</dbReference>
<keyword evidence="6" id="KW-1185">Reference proteome</keyword>
<dbReference type="Proteomes" id="UP001652442">
    <property type="component" value="Unassembled WGS sequence"/>
</dbReference>
<keyword evidence="2" id="KW-1133">Transmembrane helix</keyword>
<evidence type="ECO:0000259" key="3">
    <source>
        <dbReference type="Pfam" id="PF00905"/>
    </source>
</evidence>
<gene>
    <name evidence="5" type="ORF">OCV88_02955</name>
</gene>
<dbReference type="Gene3D" id="3.40.710.10">
    <property type="entry name" value="DD-peptidase/beta-lactamase superfamily"/>
    <property type="match status" value="1"/>
</dbReference>
<dbReference type="Pfam" id="PF21922">
    <property type="entry name" value="PBP_dimer_2"/>
    <property type="match status" value="1"/>
</dbReference>
<keyword evidence="2" id="KW-0472">Membrane</keyword>
<organism evidence="5 6">
    <name type="scientific">Brotonthovivens ammoniilytica</name>
    <dbReference type="NCBI Taxonomy" id="2981725"/>
    <lineage>
        <taxon>Bacteria</taxon>
        <taxon>Bacillati</taxon>
        <taxon>Bacillota</taxon>
        <taxon>Clostridia</taxon>
        <taxon>Lachnospirales</taxon>
        <taxon>Lachnospiraceae</taxon>
        <taxon>Brotonthovivens</taxon>
    </lineage>
</organism>
<feature type="transmembrane region" description="Helical" evidence="2">
    <location>
        <begin position="30"/>
        <end position="50"/>
    </location>
</feature>